<name>A0ABQ8Q4X0_9AGAR</name>
<evidence type="ECO:0000313" key="1">
    <source>
        <dbReference type="EMBL" id="KAJ3993647.1"/>
    </source>
</evidence>
<gene>
    <name evidence="1" type="ORF">F5050DRAFT_1780264</name>
</gene>
<evidence type="ECO:0000313" key="2">
    <source>
        <dbReference type="Proteomes" id="UP001163828"/>
    </source>
</evidence>
<organism evidence="1 2">
    <name type="scientific">Lentinula boryana</name>
    <dbReference type="NCBI Taxonomy" id="40481"/>
    <lineage>
        <taxon>Eukaryota</taxon>
        <taxon>Fungi</taxon>
        <taxon>Dikarya</taxon>
        <taxon>Basidiomycota</taxon>
        <taxon>Agaricomycotina</taxon>
        <taxon>Agaricomycetes</taxon>
        <taxon>Agaricomycetidae</taxon>
        <taxon>Agaricales</taxon>
        <taxon>Marasmiineae</taxon>
        <taxon>Omphalotaceae</taxon>
        <taxon>Lentinula</taxon>
    </lineage>
</organism>
<accession>A0ABQ8Q4X0</accession>
<dbReference type="Proteomes" id="UP001163828">
    <property type="component" value="Unassembled WGS sequence"/>
</dbReference>
<dbReference type="EMBL" id="MU790751">
    <property type="protein sequence ID" value="KAJ3993647.1"/>
    <property type="molecule type" value="Genomic_DNA"/>
</dbReference>
<reference evidence="1" key="1">
    <citation type="submission" date="2022-08" db="EMBL/GenBank/DDBJ databases">
        <authorList>
            <consortium name="DOE Joint Genome Institute"/>
            <person name="Min B."/>
            <person name="Riley R."/>
            <person name="Sierra-Patev S."/>
            <person name="Naranjo-Ortiz M."/>
            <person name="Looney B."/>
            <person name="Konkel Z."/>
            <person name="Slot J.C."/>
            <person name="Sakamoto Y."/>
            <person name="Steenwyk J.L."/>
            <person name="Rokas A."/>
            <person name="Carro J."/>
            <person name="Camarero S."/>
            <person name="Ferreira P."/>
            <person name="Molpeceres G."/>
            <person name="Ruiz-Duenas F.J."/>
            <person name="Serrano A."/>
            <person name="Henrissat B."/>
            <person name="Drula E."/>
            <person name="Hughes K.W."/>
            <person name="Mata J.L."/>
            <person name="Ishikawa N.K."/>
            <person name="Vargas-Isla R."/>
            <person name="Ushijima S."/>
            <person name="Smith C.A."/>
            <person name="Ahrendt S."/>
            <person name="Andreopoulos W."/>
            <person name="He G."/>
            <person name="Labutti K."/>
            <person name="Lipzen A."/>
            <person name="Ng V."/>
            <person name="Sandor L."/>
            <person name="Barry K."/>
            <person name="Martinez A.T."/>
            <person name="Xiao Y."/>
            <person name="Gibbons J.G."/>
            <person name="Terashima K."/>
            <person name="Hibbett D.S."/>
            <person name="Grigoriev I.V."/>
        </authorList>
    </citation>
    <scope>NUCLEOTIDE SEQUENCE</scope>
    <source>
        <strain evidence="1">TFB10827</strain>
    </source>
</reference>
<protein>
    <submittedName>
        <fullName evidence="1">Uncharacterized protein</fullName>
    </submittedName>
</protein>
<proteinExistence type="predicted"/>
<sequence>MNASMEWWDEFPTKIEKRMFISAGDDECLLDTTISCSKNMMKIQGSECTKFVEKYGTLD</sequence>
<comment type="caution">
    <text evidence="1">The sequence shown here is derived from an EMBL/GenBank/DDBJ whole genome shotgun (WGS) entry which is preliminary data.</text>
</comment>
<keyword evidence="2" id="KW-1185">Reference proteome</keyword>